<dbReference type="RefSeq" id="WP_004356658.1">
    <property type="nucleotide sequence ID" value="NZ_AMXF01000008.1"/>
</dbReference>
<gene>
    <name evidence="1" type="ORF">C667_02938</name>
</gene>
<dbReference type="Pfam" id="PF09669">
    <property type="entry name" value="Phage_pRha"/>
    <property type="match status" value="1"/>
</dbReference>
<evidence type="ECO:0000313" key="2">
    <source>
        <dbReference type="Proteomes" id="UP000013047"/>
    </source>
</evidence>
<dbReference type="Proteomes" id="UP000013047">
    <property type="component" value="Unassembled WGS sequence"/>
</dbReference>
<evidence type="ECO:0000313" key="1">
    <source>
        <dbReference type="EMBL" id="ENO98626.1"/>
    </source>
</evidence>
<name>N6YWH4_9RHOO</name>
<protein>
    <submittedName>
        <fullName evidence="1">Putative antirepressor</fullName>
    </submittedName>
</protein>
<dbReference type="OrthoDB" id="79831at2"/>
<dbReference type="AlphaFoldDB" id="N6YWH4"/>
<dbReference type="InterPro" id="IPR014054">
    <property type="entry name" value="Phage_regulatory_Rha"/>
</dbReference>
<keyword evidence="2" id="KW-1185">Reference proteome</keyword>
<organism evidence="1 2">
    <name type="scientific">Thauera phenylacetica B4P</name>
    <dbReference type="NCBI Taxonomy" id="1234382"/>
    <lineage>
        <taxon>Bacteria</taxon>
        <taxon>Pseudomonadati</taxon>
        <taxon>Pseudomonadota</taxon>
        <taxon>Betaproteobacteria</taxon>
        <taxon>Rhodocyclales</taxon>
        <taxon>Zoogloeaceae</taxon>
        <taxon>Thauera</taxon>
    </lineage>
</organism>
<dbReference type="NCBIfam" id="TIGR02681">
    <property type="entry name" value="phage_pRha"/>
    <property type="match status" value="1"/>
</dbReference>
<dbReference type="EMBL" id="AMXF01000008">
    <property type="protein sequence ID" value="ENO98626.1"/>
    <property type="molecule type" value="Genomic_DNA"/>
</dbReference>
<proteinExistence type="predicted"/>
<comment type="caution">
    <text evidence="1">The sequence shown here is derived from an EMBL/GenBank/DDBJ whole genome shotgun (WGS) entry which is preliminary data.</text>
</comment>
<reference evidence="1 2" key="1">
    <citation type="submission" date="2012-09" db="EMBL/GenBank/DDBJ databases">
        <title>Draft Genome Sequences of 6 Strains from Genus Thauera.</title>
        <authorList>
            <person name="Liu B."/>
            <person name="Shapleigh J.P."/>
            <person name="Frostegard A.H."/>
        </authorList>
    </citation>
    <scope>NUCLEOTIDE SEQUENCE [LARGE SCALE GENOMIC DNA]</scope>
    <source>
        <strain evidence="1 2">B4P</strain>
    </source>
</reference>
<accession>N6YWH4</accession>
<sequence>MQLALHLPNPLAAREVLFLSTDGQPFTTSRAVAERFGKQHKDVLKAINNLLAALPDPEFGRRNFAPSSYLNEQNKPQPEYRLTHDGFAFLAMRFTGAEAMAWQIAFLQAFNAIEAELRAKTERFAAALDQVRPMLRPVVECTEAGYSRADIAAPLGKSPAAITYHRRAARRLGLLAA</sequence>